<sequence>MKTPVLDFIEEYHSEDIMSINHSKIIHRLSVALSQFEDEYDILPELELELSSVKCKPDVCVFPKMQDDWENDIIFYNKPPLIAIEIQSPKQATTDLTDKMNYIYFPSGVKSVWIIVPSLQLITIRTSDGIKLTYTEGTIKDPVTGIEIAFSTIFR</sequence>
<dbReference type="Pfam" id="PF05685">
    <property type="entry name" value="Uma2"/>
    <property type="match status" value="1"/>
</dbReference>
<keyword evidence="2" id="KW-0540">Nuclease</keyword>
<dbReference type="RefSeq" id="WP_323295893.1">
    <property type="nucleotide sequence ID" value="NZ_JAYFUM010000007.1"/>
</dbReference>
<reference evidence="2 3" key="1">
    <citation type="submission" date="2023-12" db="EMBL/GenBank/DDBJ databases">
        <title>Novel species of the genus Arcicella isolated from rivers.</title>
        <authorList>
            <person name="Lu H."/>
        </authorList>
    </citation>
    <scope>NUCLEOTIDE SEQUENCE [LARGE SCALE GENOMIC DNA]</scope>
    <source>
        <strain evidence="2 3">KCTC 23307</strain>
    </source>
</reference>
<keyword evidence="2" id="KW-0378">Hydrolase</keyword>
<dbReference type="GO" id="GO:0004519">
    <property type="term" value="F:endonuclease activity"/>
    <property type="evidence" value="ECO:0007669"/>
    <property type="project" value="UniProtKB-KW"/>
</dbReference>
<dbReference type="CDD" id="cd06260">
    <property type="entry name" value="DUF820-like"/>
    <property type="match status" value="1"/>
</dbReference>
<dbReference type="EMBL" id="JAYFUM010000007">
    <property type="protein sequence ID" value="MEA5138725.1"/>
    <property type="molecule type" value="Genomic_DNA"/>
</dbReference>
<organism evidence="2 3">
    <name type="scientific">Arcicella rigui</name>
    <dbReference type="NCBI Taxonomy" id="797020"/>
    <lineage>
        <taxon>Bacteria</taxon>
        <taxon>Pseudomonadati</taxon>
        <taxon>Bacteroidota</taxon>
        <taxon>Cytophagia</taxon>
        <taxon>Cytophagales</taxon>
        <taxon>Flectobacillaceae</taxon>
        <taxon>Arcicella</taxon>
    </lineage>
</organism>
<accession>A0ABU5Q7B2</accession>
<evidence type="ECO:0000313" key="2">
    <source>
        <dbReference type="EMBL" id="MEA5138725.1"/>
    </source>
</evidence>
<dbReference type="Gene3D" id="3.90.1570.10">
    <property type="entry name" value="tt1808, chain A"/>
    <property type="match status" value="1"/>
</dbReference>
<dbReference type="InterPro" id="IPR011335">
    <property type="entry name" value="Restrct_endonuc-II-like"/>
</dbReference>
<feature type="domain" description="Putative restriction endonuclease" evidence="1">
    <location>
        <begin position="19"/>
        <end position="128"/>
    </location>
</feature>
<evidence type="ECO:0000313" key="3">
    <source>
        <dbReference type="Proteomes" id="UP001302949"/>
    </source>
</evidence>
<evidence type="ECO:0000259" key="1">
    <source>
        <dbReference type="Pfam" id="PF05685"/>
    </source>
</evidence>
<name>A0ABU5Q7B2_9BACT</name>
<dbReference type="InterPro" id="IPR008538">
    <property type="entry name" value="Uma2"/>
</dbReference>
<dbReference type="Proteomes" id="UP001302949">
    <property type="component" value="Unassembled WGS sequence"/>
</dbReference>
<keyword evidence="3" id="KW-1185">Reference proteome</keyword>
<keyword evidence="2" id="KW-0255">Endonuclease</keyword>
<gene>
    <name evidence="2" type="ORF">VB248_06265</name>
</gene>
<protein>
    <submittedName>
        <fullName evidence="2">Uma2 family endonuclease</fullName>
    </submittedName>
</protein>
<dbReference type="InterPro" id="IPR012296">
    <property type="entry name" value="Nuclease_put_TT1808"/>
</dbReference>
<comment type="caution">
    <text evidence="2">The sequence shown here is derived from an EMBL/GenBank/DDBJ whole genome shotgun (WGS) entry which is preliminary data.</text>
</comment>
<dbReference type="SUPFAM" id="SSF52980">
    <property type="entry name" value="Restriction endonuclease-like"/>
    <property type="match status" value="1"/>
</dbReference>
<proteinExistence type="predicted"/>